<name>A0ABX7N898_9BACT</name>
<dbReference type="EMBL" id="CP071091">
    <property type="protein sequence ID" value="QSQ13885.1"/>
    <property type="molecule type" value="Genomic_DNA"/>
</dbReference>
<feature type="compositionally biased region" description="Polar residues" evidence="1">
    <location>
        <begin position="148"/>
        <end position="158"/>
    </location>
</feature>
<keyword evidence="2" id="KW-0732">Signal</keyword>
<dbReference type="RefSeq" id="WP_206715686.1">
    <property type="nucleotide sequence ID" value="NZ_CP071091.1"/>
</dbReference>
<evidence type="ECO:0000256" key="2">
    <source>
        <dbReference type="SAM" id="SignalP"/>
    </source>
</evidence>
<evidence type="ECO:0008006" key="5">
    <source>
        <dbReference type="Google" id="ProtNLM"/>
    </source>
</evidence>
<proteinExistence type="predicted"/>
<feature type="region of interest" description="Disordered" evidence="1">
    <location>
        <begin position="140"/>
        <end position="160"/>
    </location>
</feature>
<feature type="signal peptide" evidence="2">
    <location>
        <begin position="1"/>
        <end position="27"/>
    </location>
</feature>
<gene>
    <name evidence="3" type="ORF">JY572_37125</name>
</gene>
<organism evidence="3 4">
    <name type="scientific">Myxococcus landrumensis</name>
    <dbReference type="NCBI Taxonomy" id="2813577"/>
    <lineage>
        <taxon>Bacteria</taxon>
        <taxon>Pseudomonadati</taxon>
        <taxon>Myxococcota</taxon>
        <taxon>Myxococcia</taxon>
        <taxon>Myxococcales</taxon>
        <taxon>Cystobacterineae</taxon>
        <taxon>Myxococcaceae</taxon>
        <taxon>Myxococcus</taxon>
    </lineage>
</organism>
<protein>
    <recommendedName>
        <fullName evidence="5">PpiC domain-containing protein</fullName>
    </recommendedName>
</protein>
<evidence type="ECO:0000313" key="4">
    <source>
        <dbReference type="Proteomes" id="UP000663090"/>
    </source>
</evidence>
<sequence>MRKVFKGRWAWGVCGLLLLVAGRDVLAAPPPAEVEKPVAVVLGREISRAALRPQESERQAKRAALSPEDYALWESNSEMQTLQGLVLGPLLRAYVQRKGLVPTKQDIEAASAMLSSSTKDRRRQLEAERDRLRAELGRVDLSPEKRQSLQSEQASTEQALRFESEEEALGGAALKEIEDEVAQGSVLSWMIQHSLHREFGGDIIFQQAGPEAVGAYPPFLEQRQKAGDFKLLDKEVGRRFWEHVRRAPGIRIPQDSLETPWWLLKPKG</sequence>
<dbReference type="SUPFAM" id="SSF109998">
    <property type="entry name" value="Triger factor/SurA peptide-binding domain-like"/>
    <property type="match status" value="1"/>
</dbReference>
<dbReference type="InterPro" id="IPR027304">
    <property type="entry name" value="Trigger_fact/SurA_dom_sf"/>
</dbReference>
<evidence type="ECO:0000313" key="3">
    <source>
        <dbReference type="EMBL" id="QSQ13885.1"/>
    </source>
</evidence>
<keyword evidence="4" id="KW-1185">Reference proteome</keyword>
<evidence type="ECO:0000256" key="1">
    <source>
        <dbReference type="SAM" id="MobiDB-lite"/>
    </source>
</evidence>
<feature type="chain" id="PRO_5045069058" description="PpiC domain-containing protein" evidence="2">
    <location>
        <begin position="28"/>
        <end position="268"/>
    </location>
</feature>
<dbReference type="Proteomes" id="UP000663090">
    <property type="component" value="Chromosome"/>
</dbReference>
<reference evidence="3 4" key="1">
    <citation type="submission" date="2021-02" db="EMBL/GenBank/DDBJ databases">
        <title>De Novo genome assembly of isolated myxobacteria.</title>
        <authorList>
            <person name="Stevens D.C."/>
        </authorList>
    </citation>
    <scope>NUCLEOTIDE SEQUENCE [LARGE SCALE GENOMIC DNA]</scope>
    <source>
        <strain evidence="3 4">SCHIC003</strain>
    </source>
</reference>
<accession>A0ABX7N898</accession>